<dbReference type="Gene3D" id="3.40.33.10">
    <property type="entry name" value="CAP"/>
    <property type="match status" value="1"/>
</dbReference>
<feature type="domain" description="SCP" evidence="1">
    <location>
        <begin position="10"/>
        <end position="150"/>
    </location>
</feature>
<dbReference type="AlphaFoldDB" id="A0A6M0RET9"/>
<dbReference type="InterPro" id="IPR035940">
    <property type="entry name" value="CAP_sf"/>
</dbReference>
<dbReference type="Pfam" id="PF00188">
    <property type="entry name" value="CAP"/>
    <property type="match status" value="1"/>
</dbReference>
<dbReference type="PROSITE" id="PS01010">
    <property type="entry name" value="CRISP_2"/>
    <property type="match status" value="1"/>
</dbReference>
<dbReference type="EMBL" id="QXHD01000001">
    <property type="protein sequence ID" value="NEZ54121.1"/>
    <property type="molecule type" value="Genomic_DNA"/>
</dbReference>
<dbReference type="InterPro" id="IPR018244">
    <property type="entry name" value="Allrgn_V5/Tpx1_CS"/>
</dbReference>
<organism evidence="2 3">
    <name type="scientific">Adonisia turfae CCMR0081</name>
    <dbReference type="NCBI Taxonomy" id="2292702"/>
    <lineage>
        <taxon>Bacteria</taxon>
        <taxon>Bacillati</taxon>
        <taxon>Cyanobacteriota</taxon>
        <taxon>Adonisia</taxon>
        <taxon>Adonisia turfae</taxon>
    </lineage>
</organism>
<dbReference type="PRINTS" id="PR00837">
    <property type="entry name" value="V5TPXLIKE"/>
</dbReference>
<reference evidence="2 3" key="1">
    <citation type="journal article" date="2020" name="Microb. Ecol.">
        <title>Ecogenomics of the Marine Benthic Filamentous Cyanobacterium Adonisia.</title>
        <authorList>
            <person name="Walter J.M."/>
            <person name="Coutinho F.H."/>
            <person name="Leomil L."/>
            <person name="Hargreaves P.I."/>
            <person name="Campeao M.E."/>
            <person name="Vieira V.V."/>
            <person name="Silva B.S."/>
            <person name="Fistarol G.O."/>
            <person name="Salomon P.S."/>
            <person name="Sawabe T."/>
            <person name="Mino S."/>
            <person name="Hosokawa M."/>
            <person name="Miyashita H."/>
            <person name="Maruyama F."/>
            <person name="van Verk M.C."/>
            <person name="Dutilh B.E."/>
            <person name="Thompson C.C."/>
            <person name="Thompson F.L."/>
        </authorList>
    </citation>
    <scope>NUCLEOTIDE SEQUENCE [LARGE SCALE GENOMIC DNA]</scope>
    <source>
        <strain evidence="2 3">CCMR0081</strain>
    </source>
</reference>
<dbReference type="Proteomes" id="UP000481033">
    <property type="component" value="Unassembled WGS sequence"/>
</dbReference>
<gene>
    <name evidence="2" type="ORF">DXZ20_00050</name>
</gene>
<dbReference type="PRINTS" id="PR00838">
    <property type="entry name" value="V5ALLERGEN"/>
</dbReference>
<proteinExistence type="predicted"/>
<protein>
    <submittedName>
        <fullName evidence="2">SCP-like extracellular</fullName>
    </submittedName>
</protein>
<dbReference type="PROSITE" id="PS01009">
    <property type="entry name" value="CRISP_1"/>
    <property type="match status" value="1"/>
</dbReference>
<dbReference type="PANTHER" id="PTHR10334">
    <property type="entry name" value="CYSTEINE-RICH SECRETORY PROTEIN-RELATED"/>
    <property type="match status" value="1"/>
</dbReference>
<keyword evidence="3" id="KW-1185">Reference proteome</keyword>
<evidence type="ECO:0000259" key="1">
    <source>
        <dbReference type="SMART" id="SM00198"/>
    </source>
</evidence>
<name>A0A6M0RET9_9CYAN</name>
<evidence type="ECO:0000313" key="2">
    <source>
        <dbReference type="EMBL" id="NEZ54121.1"/>
    </source>
</evidence>
<dbReference type="GO" id="GO:0005576">
    <property type="term" value="C:extracellular region"/>
    <property type="evidence" value="ECO:0007669"/>
    <property type="project" value="InterPro"/>
</dbReference>
<dbReference type="InterPro" id="IPR002413">
    <property type="entry name" value="V5_allergen-like"/>
</dbReference>
<sequence length="154" mass="17021">MRQDLASLPPEAQELLDLHNQYRDEVQIPRLTWSDELANNAQSWANELASSGGQLRHPDGLGGSGMGENLWGGTARAFSLDQMINSWGSEKRFFRNGRFPNISSTGDWEDVGHYSQMVWRNTTQLGCGLATGSGVDILVCRYSPPGNFSGQQVF</sequence>
<comment type="caution">
    <text evidence="2">The sequence shown here is derived from an EMBL/GenBank/DDBJ whole genome shotgun (WGS) entry which is preliminary data.</text>
</comment>
<evidence type="ECO:0000313" key="3">
    <source>
        <dbReference type="Proteomes" id="UP000481033"/>
    </source>
</evidence>
<dbReference type="InterPro" id="IPR001283">
    <property type="entry name" value="CRISP-related"/>
</dbReference>
<dbReference type="SMART" id="SM00198">
    <property type="entry name" value="SCP"/>
    <property type="match status" value="1"/>
</dbReference>
<accession>A0A6M0RET9</accession>
<dbReference type="SUPFAM" id="SSF55797">
    <property type="entry name" value="PR-1-like"/>
    <property type="match status" value="1"/>
</dbReference>
<dbReference type="InterPro" id="IPR014044">
    <property type="entry name" value="CAP_dom"/>
</dbReference>